<dbReference type="EMBL" id="LJIG01022835">
    <property type="protein sequence ID" value="KRT78471.1"/>
    <property type="molecule type" value="Genomic_DNA"/>
</dbReference>
<dbReference type="OrthoDB" id="6500995at2759"/>
<organism evidence="3 4">
    <name type="scientific">Oryctes borbonicus</name>
    <dbReference type="NCBI Taxonomy" id="1629725"/>
    <lineage>
        <taxon>Eukaryota</taxon>
        <taxon>Metazoa</taxon>
        <taxon>Ecdysozoa</taxon>
        <taxon>Arthropoda</taxon>
        <taxon>Hexapoda</taxon>
        <taxon>Insecta</taxon>
        <taxon>Pterygota</taxon>
        <taxon>Neoptera</taxon>
        <taxon>Endopterygota</taxon>
        <taxon>Coleoptera</taxon>
        <taxon>Polyphaga</taxon>
        <taxon>Scarabaeiformia</taxon>
        <taxon>Scarabaeidae</taxon>
        <taxon>Dynastinae</taxon>
        <taxon>Oryctes</taxon>
    </lineage>
</organism>
<comment type="caution">
    <text evidence="3">The sequence shown here is derived from an EMBL/GenBank/DDBJ whole genome shotgun (WGS) entry which is preliminary data.</text>
</comment>
<dbReference type="PANTHER" id="PTHR11792">
    <property type="entry name" value="ARRESTIN"/>
    <property type="match status" value="1"/>
</dbReference>
<sequence length="302" mass="33651">DALLRRLGPNAYPFTMEITPLAPPSVQLVPAKEYSGAPIGTSYDVRAYIAERIDEKIHRRTTVKMGIRVIQRAFAPPSPYLYSPGGPMPSSRERCKQKITLFACQTTPLETKQTTTNSEEVRLTMNRVYDGGNTDVNSRRTSITPKVEKKILDLADRVDGYIEDAILNDRTPTHMAHKGTSKESLRNGNNGEENKQEVPMETDYAASIAKKEVRIDRKDSILSVNENTAVTRIRSSCGGKRPSLAAFLAGVPPPHAMVEKPFLLSDGRIELEAQLNKGIYYHGEEILVSINVRNNSNKSIRR</sequence>
<keyword evidence="4" id="KW-1185">Reference proteome</keyword>
<dbReference type="InterPro" id="IPR014753">
    <property type="entry name" value="Arrestin_N"/>
</dbReference>
<dbReference type="SUPFAM" id="SSF81296">
    <property type="entry name" value="E set domains"/>
    <property type="match status" value="2"/>
</dbReference>
<dbReference type="GO" id="GO:0002031">
    <property type="term" value="P:G protein-coupled receptor internalization"/>
    <property type="evidence" value="ECO:0007669"/>
    <property type="project" value="TreeGrafter"/>
</dbReference>
<evidence type="ECO:0000256" key="1">
    <source>
        <dbReference type="ARBA" id="ARBA00005298"/>
    </source>
</evidence>
<evidence type="ECO:0000313" key="4">
    <source>
        <dbReference type="Proteomes" id="UP000051574"/>
    </source>
</evidence>
<comment type="similarity">
    <text evidence="1">Belongs to the arrestin family.</text>
</comment>
<dbReference type="InterPro" id="IPR000698">
    <property type="entry name" value="Arrestin"/>
</dbReference>
<gene>
    <name evidence="3" type="ORF">AMK59_7670</name>
</gene>
<name>A0A0T6AUV0_9SCAR</name>
<evidence type="ECO:0000313" key="3">
    <source>
        <dbReference type="EMBL" id="KRT78471.1"/>
    </source>
</evidence>
<proteinExistence type="inferred from homology"/>
<dbReference type="InterPro" id="IPR014756">
    <property type="entry name" value="Ig_E-set"/>
</dbReference>
<evidence type="ECO:0000256" key="2">
    <source>
        <dbReference type="SAM" id="MobiDB-lite"/>
    </source>
</evidence>
<accession>A0A0T6AUV0</accession>
<reference evidence="3 4" key="1">
    <citation type="submission" date="2015-09" db="EMBL/GenBank/DDBJ databases">
        <title>Draft genome of the scarab beetle Oryctes borbonicus.</title>
        <authorList>
            <person name="Meyer J.M."/>
            <person name="Markov G.V."/>
            <person name="Baskaran P."/>
            <person name="Herrmann M."/>
            <person name="Sommer R.J."/>
            <person name="Roedelsperger C."/>
        </authorList>
    </citation>
    <scope>NUCLEOTIDE SEQUENCE [LARGE SCALE GENOMIC DNA]</scope>
    <source>
        <strain evidence="3">OB123</strain>
        <tissue evidence="3">Whole animal</tissue>
    </source>
</reference>
<dbReference type="InterPro" id="IPR014752">
    <property type="entry name" value="Arrestin-like_C"/>
</dbReference>
<feature type="non-terminal residue" evidence="3">
    <location>
        <position position="302"/>
    </location>
</feature>
<feature type="non-terminal residue" evidence="3">
    <location>
        <position position="1"/>
    </location>
</feature>
<dbReference type="Gene3D" id="2.60.40.640">
    <property type="match status" value="1"/>
</dbReference>
<dbReference type="GO" id="GO:0005737">
    <property type="term" value="C:cytoplasm"/>
    <property type="evidence" value="ECO:0007669"/>
    <property type="project" value="TreeGrafter"/>
</dbReference>
<feature type="region of interest" description="Disordered" evidence="2">
    <location>
        <begin position="172"/>
        <end position="198"/>
    </location>
</feature>
<dbReference type="PANTHER" id="PTHR11792:SF18">
    <property type="entry name" value="FI20035P1"/>
    <property type="match status" value="1"/>
</dbReference>
<dbReference type="GO" id="GO:0007165">
    <property type="term" value="P:signal transduction"/>
    <property type="evidence" value="ECO:0007669"/>
    <property type="project" value="InterPro"/>
</dbReference>
<dbReference type="AlphaFoldDB" id="A0A0T6AUV0"/>
<dbReference type="GO" id="GO:0001664">
    <property type="term" value="F:G protein-coupled receptor binding"/>
    <property type="evidence" value="ECO:0007669"/>
    <property type="project" value="TreeGrafter"/>
</dbReference>
<protein>
    <submittedName>
        <fullName evidence="3">Uncharacterized protein</fullName>
    </submittedName>
</protein>
<dbReference type="Proteomes" id="UP000051574">
    <property type="component" value="Unassembled WGS sequence"/>
</dbReference>
<dbReference type="Gene3D" id="2.60.40.840">
    <property type="match status" value="1"/>
</dbReference>